<feature type="transmembrane region" description="Helical" evidence="1">
    <location>
        <begin position="136"/>
        <end position="154"/>
    </location>
</feature>
<dbReference type="Proteomes" id="UP000324517">
    <property type="component" value="Unassembled WGS sequence"/>
</dbReference>
<proteinExistence type="predicted"/>
<dbReference type="EMBL" id="VTET01000005">
    <property type="protein sequence ID" value="TYS71838.1"/>
    <property type="molecule type" value="Genomic_DNA"/>
</dbReference>
<evidence type="ECO:0000256" key="1">
    <source>
        <dbReference type="SAM" id="Phobius"/>
    </source>
</evidence>
<keyword evidence="1" id="KW-0812">Transmembrane</keyword>
<dbReference type="RefSeq" id="WP_187442443.1">
    <property type="nucleotide sequence ID" value="NZ_CP020880.1"/>
</dbReference>
<keyword evidence="1" id="KW-0472">Membrane</keyword>
<reference evidence="2 3" key="1">
    <citation type="submission" date="2019-08" db="EMBL/GenBank/DDBJ databases">
        <title>Bacillus genomes from the desert of Cuatro Cienegas, Coahuila.</title>
        <authorList>
            <person name="Olmedo-Alvarez G."/>
        </authorList>
    </citation>
    <scope>NUCLEOTIDE SEQUENCE [LARGE SCALE GENOMIC DNA]</scope>
    <source>
        <strain evidence="2 3">CH98b_3T</strain>
    </source>
</reference>
<evidence type="ECO:0000313" key="3">
    <source>
        <dbReference type="Proteomes" id="UP000324517"/>
    </source>
</evidence>
<evidence type="ECO:0000313" key="2">
    <source>
        <dbReference type="EMBL" id="TYS71838.1"/>
    </source>
</evidence>
<accession>A0A5D4TAT2</accession>
<dbReference type="GeneID" id="96741095"/>
<comment type="caution">
    <text evidence="2">The sequence shown here is derived from an EMBL/GenBank/DDBJ whole genome shotgun (WGS) entry which is preliminary data.</text>
</comment>
<protein>
    <submittedName>
        <fullName evidence="2">Uncharacterized protein</fullName>
    </submittedName>
</protein>
<feature type="transmembrane region" description="Helical" evidence="1">
    <location>
        <begin position="63"/>
        <end position="84"/>
    </location>
</feature>
<dbReference type="AlphaFoldDB" id="A0A5D4TAT2"/>
<sequence>MLKLKGDKEVQYQNEEYYHVYLYGFMAIALFLNIVFHTLYPLLPRESHSSYYDMGGLSGATFVIYYFFFLVFVLFVGGAVYWVVNMSIKKWNVWNPFLHFILYFLMGSFSGFLIPIFPTTSMIFSSDNINTTFNPYYVFGVLLGGGLFVLNRIVGKRKINTT</sequence>
<name>A0A5D4TAT2_9BACI</name>
<feature type="transmembrane region" description="Helical" evidence="1">
    <location>
        <begin position="96"/>
        <end position="116"/>
    </location>
</feature>
<keyword evidence="1" id="KW-1133">Transmembrane helix</keyword>
<gene>
    <name evidence="2" type="ORF">FZC75_11800</name>
</gene>
<feature type="transmembrane region" description="Helical" evidence="1">
    <location>
        <begin position="20"/>
        <end position="43"/>
    </location>
</feature>
<organism evidence="2 3">
    <name type="scientific">Sutcliffiella horikoshii</name>
    <dbReference type="NCBI Taxonomy" id="79883"/>
    <lineage>
        <taxon>Bacteria</taxon>
        <taxon>Bacillati</taxon>
        <taxon>Bacillota</taxon>
        <taxon>Bacilli</taxon>
        <taxon>Bacillales</taxon>
        <taxon>Bacillaceae</taxon>
        <taxon>Sutcliffiella</taxon>
    </lineage>
</organism>